<accession>A0A8H5F9H6</accession>
<protein>
    <submittedName>
        <fullName evidence="2">Uncharacterized protein</fullName>
    </submittedName>
</protein>
<gene>
    <name evidence="2" type="ORF">D9619_011512</name>
</gene>
<dbReference type="EMBL" id="JAACJJ010000003">
    <property type="protein sequence ID" value="KAF5328664.1"/>
    <property type="molecule type" value="Genomic_DNA"/>
</dbReference>
<dbReference type="AlphaFoldDB" id="A0A8H5F9H6"/>
<proteinExistence type="predicted"/>
<comment type="caution">
    <text evidence="2">The sequence shown here is derived from an EMBL/GenBank/DDBJ whole genome shotgun (WGS) entry which is preliminary data.</text>
</comment>
<feature type="signal peptide" evidence="1">
    <location>
        <begin position="1"/>
        <end position="19"/>
    </location>
</feature>
<keyword evidence="1" id="KW-0732">Signal</keyword>
<sequence>MHFAILLTWTLAVFQVVSGKDDQELVMTPGGLRPKANVHAVPRGGRVHHTDNEVQLIAANGTILHSAPLAKQPTAIHMPPLDVSGAADVIQRRNLQSGYVAYSYWKNPGAANLNTFSTTWTVPPVPRQQDGELIYLFNALVPSSDFTVILQPVLQFGVSPAGGANFWAVASWYLVGPQTYYTPIWDVDSGQSITGVMTLKNTTTSGAAKTYSYTSAFTGIDYSQLTITTTNLMDYCYEALEIYTATSSSDMPQGSTTMSKIAITNKDGSHPQTALNWTTVADTNEGFKMTVMSTSSSSGAVQITYPNSY</sequence>
<name>A0A8H5F9H6_9AGAR</name>
<reference evidence="2 3" key="1">
    <citation type="journal article" date="2020" name="ISME J.">
        <title>Uncovering the hidden diversity of litter-decomposition mechanisms in mushroom-forming fungi.</title>
        <authorList>
            <person name="Floudas D."/>
            <person name="Bentzer J."/>
            <person name="Ahren D."/>
            <person name="Johansson T."/>
            <person name="Persson P."/>
            <person name="Tunlid A."/>
        </authorList>
    </citation>
    <scope>NUCLEOTIDE SEQUENCE [LARGE SCALE GENOMIC DNA]</scope>
    <source>
        <strain evidence="2 3">CBS 101986</strain>
    </source>
</reference>
<evidence type="ECO:0000313" key="3">
    <source>
        <dbReference type="Proteomes" id="UP000567179"/>
    </source>
</evidence>
<keyword evidence="3" id="KW-1185">Reference proteome</keyword>
<dbReference type="OrthoDB" id="3256306at2759"/>
<organism evidence="2 3">
    <name type="scientific">Psilocybe cf. subviscida</name>
    <dbReference type="NCBI Taxonomy" id="2480587"/>
    <lineage>
        <taxon>Eukaryota</taxon>
        <taxon>Fungi</taxon>
        <taxon>Dikarya</taxon>
        <taxon>Basidiomycota</taxon>
        <taxon>Agaricomycotina</taxon>
        <taxon>Agaricomycetes</taxon>
        <taxon>Agaricomycetidae</taxon>
        <taxon>Agaricales</taxon>
        <taxon>Agaricineae</taxon>
        <taxon>Strophariaceae</taxon>
        <taxon>Psilocybe</taxon>
    </lineage>
</organism>
<feature type="chain" id="PRO_5034621640" evidence="1">
    <location>
        <begin position="20"/>
        <end position="309"/>
    </location>
</feature>
<evidence type="ECO:0000256" key="1">
    <source>
        <dbReference type="SAM" id="SignalP"/>
    </source>
</evidence>
<evidence type="ECO:0000313" key="2">
    <source>
        <dbReference type="EMBL" id="KAF5328664.1"/>
    </source>
</evidence>
<dbReference type="Proteomes" id="UP000567179">
    <property type="component" value="Unassembled WGS sequence"/>
</dbReference>